<gene>
    <name evidence="1" type="ORF">MERR_LOCUS12509</name>
</gene>
<protein>
    <submittedName>
        <fullName evidence="1">Uncharacterized protein</fullName>
    </submittedName>
</protein>
<dbReference type="AlphaFoldDB" id="A0A6D2IH32"/>
<proteinExistence type="predicted"/>
<name>A0A6D2IH32_9BRAS</name>
<evidence type="ECO:0000313" key="2">
    <source>
        <dbReference type="Proteomes" id="UP000467841"/>
    </source>
</evidence>
<comment type="caution">
    <text evidence="1">The sequence shown here is derived from an EMBL/GenBank/DDBJ whole genome shotgun (WGS) entry which is preliminary data.</text>
</comment>
<keyword evidence="2" id="KW-1185">Reference proteome</keyword>
<dbReference type="Proteomes" id="UP000467841">
    <property type="component" value="Unassembled WGS sequence"/>
</dbReference>
<reference evidence="1" key="1">
    <citation type="submission" date="2020-01" db="EMBL/GenBank/DDBJ databases">
        <authorList>
            <person name="Mishra B."/>
        </authorList>
    </citation>
    <scope>NUCLEOTIDE SEQUENCE [LARGE SCALE GENOMIC DNA]</scope>
</reference>
<evidence type="ECO:0000313" key="1">
    <source>
        <dbReference type="EMBL" id="CAA7025274.1"/>
    </source>
</evidence>
<dbReference type="EMBL" id="CACVBM020000999">
    <property type="protein sequence ID" value="CAA7025274.1"/>
    <property type="molecule type" value="Genomic_DNA"/>
</dbReference>
<sequence length="69" mass="7544">MSPSISLDSPSSQPGAKMDGTEGFKRICAEECLCVLCYLLLSSSSSSSDSSLWNFLRIVQSPFFIILYV</sequence>
<accession>A0A6D2IH32</accession>
<organism evidence="1 2">
    <name type="scientific">Microthlaspi erraticum</name>
    <dbReference type="NCBI Taxonomy" id="1685480"/>
    <lineage>
        <taxon>Eukaryota</taxon>
        <taxon>Viridiplantae</taxon>
        <taxon>Streptophyta</taxon>
        <taxon>Embryophyta</taxon>
        <taxon>Tracheophyta</taxon>
        <taxon>Spermatophyta</taxon>
        <taxon>Magnoliopsida</taxon>
        <taxon>eudicotyledons</taxon>
        <taxon>Gunneridae</taxon>
        <taxon>Pentapetalae</taxon>
        <taxon>rosids</taxon>
        <taxon>malvids</taxon>
        <taxon>Brassicales</taxon>
        <taxon>Brassicaceae</taxon>
        <taxon>Coluteocarpeae</taxon>
        <taxon>Microthlaspi</taxon>
    </lineage>
</organism>